<dbReference type="InterPro" id="IPR025965">
    <property type="entry name" value="FlgD/Vpr_Ig-like"/>
</dbReference>
<dbReference type="Proteomes" id="UP000696931">
    <property type="component" value="Unassembled WGS sequence"/>
</dbReference>
<gene>
    <name evidence="3" type="ORF">HZA61_05965</name>
</gene>
<keyword evidence="1" id="KW-0732">Signal</keyword>
<evidence type="ECO:0000313" key="3">
    <source>
        <dbReference type="EMBL" id="MBI5169012.1"/>
    </source>
</evidence>
<proteinExistence type="predicted"/>
<protein>
    <recommendedName>
        <fullName evidence="2">FlgD/Vpr Ig-like domain-containing protein</fullName>
    </recommendedName>
</protein>
<feature type="domain" description="FlgD/Vpr Ig-like" evidence="2">
    <location>
        <begin position="729"/>
        <end position="789"/>
    </location>
</feature>
<name>A0A933SBE0_UNCEI</name>
<evidence type="ECO:0000259" key="2">
    <source>
        <dbReference type="Pfam" id="PF13860"/>
    </source>
</evidence>
<dbReference type="InterPro" id="IPR013783">
    <property type="entry name" value="Ig-like_fold"/>
</dbReference>
<organism evidence="3 4">
    <name type="scientific">Eiseniibacteriota bacterium</name>
    <dbReference type="NCBI Taxonomy" id="2212470"/>
    <lineage>
        <taxon>Bacteria</taxon>
        <taxon>Candidatus Eiseniibacteriota</taxon>
    </lineage>
</organism>
<evidence type="ECO:0000313" key="4">
    <source>
        <dbReference type="Proteomes" id="UP000696931"/>
    </source>
</evidence>
<dbReference type="AlphaFoldDB" id="A0A933SBE0"/>
<feature type="signal peptide" evidence="1">
    <location>
        <begin position="1"/>
        <end position="19"/>
    </location>
</feature>
<comment type="caution">
    <text evidence="3">The sequence shown here is derived from an EMBL/GenBank/DDBJ whole genome shotgun (WGS) entry which is preliminary data.</text>
</comment>
<feature type="chain" id="PRO_5037943174" description="FlgD/Vpr Ig-like domain-containing protein" evidence="1">
    <location>
        <begin position="20"/>
        <end position="802"/>
    </location>
</feature>
<dbReference type="EMBL" id="JACRIW010000041">
    <property type="protein sequence ID" value="MBI5169012.1"/>
    <property type="molecule type" value="Genomic_DNA"/>
</dbReference>
<accession>A0A933SBE0</accession>
<sequence length="802" mass="84388">MRLLPAALLTVTLAGPAFAAWSNSPIVNSTISNAAGNQYQPATVPDGAGGVIVVWQDSRYGNYDLFAQRLDSRGNALWTAGGVPVCTNAAYQSTPAVCADGSGGVVLAWRDNRGVSYDIYAQRLNASGTALWAANGLVVCNAIDPQDYPEIVADGSGGAFIGWSDFRNGAVTSYDLYAQHVLGNGTMAWTANGLSFCVAAGAQYMASMVADGSGGFCALFSDYRATPSSNDLYLQRVSSAGVQQWAANGVAVCTAAADQYAGPLETDGYGNFYTCWTDLRVSGGGTNFDVYAQAFNSAGSTMWGANGFGVSTNAAQQRYPRMAFDGVGGLFVIWTDTRSGTTNDFYGQRLSAGGQPLWAADGQLLVTADRYRDLAAMLPDGAGGFFAVWTDQRYSVSDVYAQRFNSAGTQQWTSGGVGLFTSAASVFSVAASVLGDGSLFVTTAEDRVTASTYDLFAQRVDRYGYLGETEPRITSVKDVPGDQGGRVKLSFLGSYLEDEPWYAMTSYYVYRSLPPLAAQLAARGALAVSRDPEDAARLGTVYANAYGAQDYYWELLTTLSPNYVGQYSVYAATAQDSFAGGGGRTAFMVQGRSGSKHWDSLPDSGWSVDNLAPAAPAPLTAQYAAGSTRLHWNPNTEADLAGYRLYRGSSPSFVPGPSNFVAELADTGCTDVAGAPYVYKLRAVDQHGNESPVATAMPTGTTGVEGGAPPAELALSLAGANPMRTHGTLRLAVPRSSRVRVTVFDATGRAVRTLADGEFAAGTHALEWDGADGAGRRAANGLYFARCEAAGTSRVARFVLAR</sequence>
<reference evidence="3" key="1">
    <citation type="submission" date="2020-07" db="EMBL/GenBank/DDBJ databases">
        <title>Huge and variable diversity of episymbiotic CPR bacteria and DPANN archaea in groundwater ecosystems.</title>
        <authorList>
            <person name="He C.Y."/>
            <person name="Keren R."/>
            <person name="Whittaker M."/>
            <person name="Farag I.F."/>
            <person name="Doudna J."/>
            <person name="Cate J.H.D."/>
            <person name="Banfield J.F."/>
        </authorList>
    </citation>
    <scope>NUCLEOTIDE SEQUENCE</scope>
    <source>
        <strain evidence="3">NC_groundwater_1813_Pr3_B-0.1um_71_17</strain>
    </source>
</reference>
<dbReference type="Gene3D" id="2.60.40.10">
    <property type="entry name" value="Immunoglobulins"/>
    <property type="match status" value="1"/>
</dbReference>
<evidence type="ECO:0000256" key="1">
    <source>
        <dbReference type="SAM" id="SignalP"/>
    </source>
</evidence>
<dbReference type="Pfam" id="PF13860">
    <property type="entry name" value="FlgD_ig"/>
    <property type="match status" value="1"/>
</dbReference>
<dbReference type="Gene3D" id="2.60.40.4070">
    <property type="match status" value="1"/>
</dbReference>